<comment type="subcellular location">
    <subcellularLocation>
        <location evidence="1">Membrane</location>
        <topology evidence="1">Multi-pass membrane protein</topology>
    </subcellularLocation>
</comment>
<feature type="transmembrane region" description="Helical" evidence="6">
    <location>
        <begin position="209"/>
        <end position="234"/>
    </location>
</feature>
<feature type="domain" description="Ion transport" evidence="7">
    <location>
        <begin position="22"/>
        <end position="242"/>
    </location>
</feature>
<keyword evidence="4 6" id="KW-0472">Membrane</keyword>
<dbReference type="InterPro" id="IPR027359">
    <property type="entry name" value="Volt_channel_dom_sf"/>
</dbReference>
<sequence length="297" mass="33482">MKRATLDQETANFALERSIERPWFRSFITGLIIFNAVILGILTYRHSLPGGLVVALEMIDHGITYIFAVEILLKLVVYRLQFFRVGWNWFDFIVVGISLIPGGGAFSVLRALRVLRVLRLLHVVPVMRRITEALLKALPGMGAIVAVLALVTYVAAVMATNMFGNTETEEVRQLFGDLPSSALSLFQVMTMDGWRFEVMQKVIDDGHPMAWVFFLIFIFVASFAILNLFIALVVDSLAAEQKTLLEEGLEDLEEEFEEEREEADDARHEILAALKQLQQEMAELKVAVAVRDRPPEA</sequence>
<name>A0A059FA50_9PROT</name>
<keyword evidence="9" id="KW-1185">Reference proteome</keyword>
<proteinExistence type="predicted"/>
<keyword evidence="2 6" id="KW-0812">Transmembrane</keyword>
<evidence type="ECO:0000256" key="2">
    <source>
        <dbReference type="ARBA" id="ARBA00022692"/>
    </source>
</evidence>
<protein>
    <submittedName>
        <fullName evidence="8">Ion transporter</fullName>
    </submittedName>
</protein>
<dbReference type="InterPro" id="IPR043203">
    <property type="entry name" value="VGCC_Ca_Na"/>
</dbReference>
<feature type="coiled-coil region" evidence="5">
    <location>
        <begin position="242"/>
        <end position="287"/>
    </location>
</feature>
<evidence type="ECO:0000256" key="5">
    <source>
        <dbReference type="SAM" id="Coils"/>
    </source>
</evidence>
<dbReference type="Pfam" id="PF00520">
    <property type="entry name" value="Ion_trans"/>
    <property type="match status" value="1"/>
</dbReference>
<keyword evidence="3 6" id="KW-1133">Transmembrane helix</keyword>
<dbReference type="Gene3D" id="1.20.120.350">
    <property type="entry name" value="Voltage-gated potassium channels. Chain C"/>
    <property type="match status" value="1"/>
</dbReference>
<dbReference type="SUPFAM" id="SSF81324">
    <property type="entry name" value="Voltage-gated potassium channels"/>
    <property type="match status" value="1"/>
</dbReference>
<organism evidence="8 9">
    <name type="scientific">Hyphomonas jannaschiana VP2</name>
    <dbReference type="NCBI Taxonomy" id="1280952"/>
    <lineage>
        <taxon>Bacteria</taxon>
        <taxon>Pseudomonadati</taxon>
        <taxon>Pseudomonadota</taxon>
        <taxon>Alphaproteobacteria</taxon>
        <taxon>Hyphomonadales</taxon>
        <taxon>Hyphomonadaceae</taxon>
        <taxon>Hyphomonas</taxon>
    </lineage>
</organism>
<dbReference type="STRING" id="1280952.HJA_12825"/>
<dbReference type="InterPro" id="IPR005821">
    <property type="entry name" value="Ion_trans_dom"/>
</dbReference>
<gene>
    <name evidence="8" type="ORF">HJA_12825</name>
</gene>
<dbReference type="PANTHER" id="PTHR10037">
    <property type="entry name" value="VOLTAGE-GATED CATION CHANNEL CALCIUM AND SODIUM"/>
    <property type="match status" value="1"/>
</dbReference>
<evidence type="ECO:0000313" key="9">
    <source>
        <dbReference type="Proteomes" id="UP000024816"/>
    </source>
</evidence>
<comment type="caution">
    <text evidence="8">The sequence shown here is derived from an EMBL/GenBank/DDBJ whole genome shotgun (WGS) entry which is preliminary data.</text>
</comment>
<keyword evidence="5" id="KW-0175">Coiled coil</keyword>
<dbReference type="GO" id="GO:0005248">
    <property type="term" value="F:voltage-gated sodium channel activity"/>
    <property type="evidence" value="ECO:0007669"/>
    <property type="project" value="TreeGrafter"/>
</dbReference>
<dbReference type="PANTHER" id="PTHR10037:SF62">
    <property type="entry name" value="SODIUM CHANNEL PROTEIN 60E"/>
    <property type="match status" value="1"/>
</dbReference>
<evidence type="ECO:0000256" key="4">
    <source>
        <dbReference type="ARBA" id="ARBA00023136"/>
    </source>
</evidence>
<dbReference type="eggNOG" id="ENOG502Z7ZD">
    <property type="taxonomic scope" value="Bacteria"/>
</dbReference>
<evidence type="ECO:0000313" key="8">
    <source>
        <dbReference type="EMBL" id="KCZ87423.1"/>
    </source>
</evidence>
<evidence type="ECO:0000256" key="3">
    <source>
        <dbReference type="ARBA" id="ARBA00022989"/>
    </source>
</evidence>
<dbReference type="RefSeq" id="WP_051597668.1">
    <property type="nucleotide sequence ID" value="NZ_ARYJ01000008.1"/>
</dbReference>
<dbReference type="Proteomes" id="UP000024816">
    <property type="component" value="Unassembled WGS sequence"/>
</dbReference>
<evidence type="ECO:0000259" key="7">
    <source>
        <dbReference type="Pfam" id="PF00520"/>
    </source>
</evidence>
<dbReference type="AlphaFoldDB" id="A0A059FA50"/>
<evidence type="ECO:0000256" key="6">
    <source>
        <dbReference type="SAM" id="Phobius"/>
    </source>
</evidence>
<dbReference type="OrthoDB" id="5297065at2"/>
<accession>A0A059FA50</accession>
<feature type="transmembrane region" description="Helical" evidence="6">
    <location>
        <begin position="133"/>
        <end position="156"/>
    </location>
</feature>
<reference evidence="8 9" key="1">
    <citation type="journal article" date="2014" name="Antonie Van Leeuwenhoek">
        <title>Hyphomonas beringensis sp. nov. and Hyphomonas chukchiensis sp. nov., isolated from surface seawater of the Bering Sea and Chukchi Sea.</title>
        <authorList>
            <person name="Li C."/>
            <person name="Lai Q."/>
            <person name="Li G."/>
            <person name="Dong C."/>
            <person name="Wang J."/>
            <person name="Liao Y."/>
            <person name="Shao Z."/>
        </authorList>
    </citation>
    <scope>NUCLEOTIDE SEQUENCE [LARGE SCALE GENOMIC DNA]</scope>
    <source>
        <strain evidence="8 9">VP2</strain>
    </source>
</reference>
<dbReference type="PATRIC" id="fig|1280952.3.peg.2565"/>
<dbReference type="GO" id="GO:0001518">
    <property type="term" value="C:voltage-gated sodium channel complex"/>
    <property type="evidence" value="ECO:0007669"/>
    <property type="project" value="TreeGrafter"/>
</dbReference>
<dbReference type="Gene3D" id="1.10.287.70">
    <property type="match status" value="1"/>
</dbReference>
<feature type="transmembrane region" description="Helical" evidence="6">
    <location>
        <begin position="92"/>
        <end position="112"/>
    </location>
</feature>
<feature type="transmembrane region" description="Helical" evidence="6">
    <location>
        <begin position="23"/>
        <end position="42"/>
    </location>
</feature>
<dbReference type="EMBL" id="ARYJ01000008">
    <property type="protein sequence ID" value="KCZ87423.1"/>
    <property type="molecule type" value="Genomic_DNA"/>
</dbReference>
<evidence type="ECO:0000256" key="1">
    <source>
        <dbReference type="ARBA" id="ARBA00004141"/>
    </source>
</evidence>